<dbReference type="Pfam" id="PF06271">
    <property type="entry name" value="RDD"/>
    <property type="match status" value="1"/>
</dbReference>
<dbReference type="GO" id="GO:0005886">
    <property type="term" value="C:plasma membrane"/>
    <property type="evidence" value="ECO:0007669"/>
    <property type="project" value="UniProtKB-SubCell"/>
</dbReference>
<keyword evidence="3 6" id="KW-0812">Transmembrane</keyword>
<feature type="transmembrane region" description="Helical" evidence="6">
    <location>
        <begin position="58"/>
        <end position="81"/>
    </location>
</feature>
<dbReference type="EMBL" id="SACS01000008">
    <property type="protein sequence ID" value="RVU37668.1"/>
    <property type="molecule type" value="Genomic_DNA"/>
</dbReference>
<reference evidence="8 9" key="1">
    <citation type="submission" date="2019-01" db="EMBL/GenBank/DDBJ databases">
        <authorList>
            <person name="Chen W.-M."/>
        </authorList>
    </citation>
    <scope>NUCLEOTIDE SEQUENCE [LARGE SCALE GENOMIC DNA]</scope>
    <source>
        <strain evidence="8 9">KYPC3</strain>
    </source>
</reference>
<evidence type="ECO:0000256" key="3">
    <source>
        <dbReference type="ARBA" id="ARBA00022692"/>
    </source>
</evidence>
<gene>
    <name evidence="8" type="ORF">EOE67_09335</name>
</gene>
<evidence type="ECO:0000256" key="1">
    <source>
        <dbReference type="ARBA" id="ARBA00004651"/>
    </source>
</evidence>
<dbReference type="PANTHER" id="PTHR36115:SF6">
    <property type="entry name" value="PROLINE-RICH ANTIGEN HOMOLOG"/>
    <property type="match status" value="1"/>
</dbReference>
<feature type="transmembrane region" description="Helical" evidence="6">
    <location>
        <begin position="88"/>
        <end position="108"/>
    </location>
</feature>
<organism evidence="8 9">
    <name type="scientific">Rheinheimera riviphila</name>
    <dbReference type="NCBI Taxonomy" id="1834037"/>
    <lineage>
        <taxon>Bacteria</taxon>
        <taxon>Pseudomonadati</taxon>
        <taxon>Pseudomonadota</taxon>
        <taxon>Gammaproteobacteria</taxon>
        <taxon>Chromatiales</taxon>
        <taxon>Chromatiaceae</taxon>
        <taxon>Rheinheimera</taxon>
    </lineage>
</organism>
<comment type="caution">
    <text evidence="8">The sequence shown here is derived from an EMBL/GenBank/DDBJ whole genome shotgun (WGS) entry which is preliminary data.</text>
</comment>
<evidence type="ECO:0000256" key="2">
    <source>
        <dbReference type="ARBA" id="ARBA00022475"/>
    </source>
</evidence>
<proteinExistence type="predicted"/>
<protein>
    <submittedName>
        <fullName evidence="8">RDD family protein</fullName>
    </submittedName>
</protein>
<comment type="subcellular location">
    <subcellularLocation>
        <location evidence="1">Cell membrane</location>
        <topology evidence="1">Multi-pass membrane protein</topology>
    </subcellularLocation>
</comment>
<evidence type="ECO:0000259" key="7">
    <source>
        <dbReference type="Pfam" id="PF06271"/>
    </source>
</evidence>
<feature type="domain" description="RDD" evidence="7">
    <location>
        <begin position="248"/>
        <end position="322"/>
    </location>
</feature>
<keyword evidence="5 6" id="KW-0472">Membrane</keyword>
<dbReference type="InterPro" id="IPR051791">
    <property type="entry name" value="Pra-immunoreactive"/>
</dbReference>
<keyword evidence="4 6" id="KW-1133">Transmembrane helix</keyword>
<keyword evidence="9" id="KW-1185">Reference proteome</keyword>
<accession>A0A437QT14</accession>
<dbReference type="Proteomes" id="UP000283077">
    <property type="component" value="Unassembled WGS sequence"/>
</dbReference>
<evidence type="ECO:0000256" key="5">
    <source>
        <dbReference type="ARBA" id="ARBA00023136"/>
    </source>
</evidence>
<sequence>MLPIEITTPQAEPTGVALTAKETRAIITPYAFHVDPELLGVPLASPIRRGVAMAIDGLIVLGLAKASLLVMVPVLAYLVWLRLKAQKYVQVLLLLLAGFVAVGSAEYAPEILFEAPETTSSSKELDVETSVQIGLAAVAMAKESCHDGCVAKELKSVRRMMQKQQIDRAMATDVMTGLLEGSQLSEERQAQMLDEVLKHYPMSEAQVAAVDGVKQQLPNTEAWYVPDPETKSIMEWVNGVLQDLGIGFGWAVFYFTAFVGWTNGQTIGKKLCQIQIVRLDGVPLDLWQAFSRQGGYGAGFATGLLGFLQIFWDPNRQAIQDKGSGTVVIRLNKPKQPLHH</sequence>
<dbReference type="OrthoDB" id="9787732at2"/>
<evidence type="ECO:0000313" key="8">
    <source>
        <dbReference type="EMBL" id="RVU37668.1"/>
    </source>
</evidence>
<evidence type="ECO:0000256" key="6">
    <source>
        <dbReference type="SAM" id="Phobius"/>
    </source>
</evidence>
<dbReference type="AlphaFoldDB" id="A0A437QT14"/>
<dbReference type="RefSeq" id="WP_127698822.1">
    <property type="nucleotide sequence ID" value="NZ_SACS01000008.1"/>
</dbReference>
<dbReference type="InterPro" id="IPR010432">
    <property type="entry name" value="RDD"/>
</dbReference>
<keyword evidence="2" id="KW-1003">Cell membrane</keyword>
<evidence type="ECO:0000313" key="9">
    <source>
        <dbReference type="Proteomes" id="UP000283077"/>
    </source>
</evidence>
<dbReference type="PANTHER" id="PTHR36115">
    <property type="entry name" value="PROLINE-RICH ANTIGEN HOMOLOG-RELATED"/>
    <property type="match status" value="1"/>
</dbReference>
<evidence type="ECO:0000256" key="4">
    <source>
        <dbReference type="ARBA" id="ARBA00022989"/>
    </source>
</evidence>
<name>A0A437QT14_9GAMM</name>